<evidence type="ECO:0000313" key="3">
    <source>
        <dbReference type="Proteomes" id="UP000009234"/>
    </source>
</evidence>
<dbReference type="RefSeq" id="WP_013842874.1">
    <property type="nucleotide sequence ID" value="NC_015589.1"/>
</dbReference>
<dbReference type="NCBIfam" id="TIGR02605">
    <property type="entry name" value="CxxC_CxxC_SSSS"/>
    <property type="match status" value="1"/>
</dbReference>
<organism evidence="2 3">
    <name type="scientific">Desulforamulus ruminis (strain ATCC 23193 / DSM 2154 / NCIMB 8452 / DL)</name>
    <name type="common">Desulfotomaculum ruminis</name>
    <dbReference type="NCBI Taxonomy" id="696281"/>
    <lineage>
        <taxon>Bacteria</taxon>
        <taxon>Bacillati</taxon>
        <taxon>Bacillota</taxon>
        <taxon>Clostridia</taxon>
        <taxon>Eubacteriales</taxon>
        <taxon>Peptococcaceae</taxon>
        <taxon>Desulforamulus</taxon>
    </lineage>
</organism>
<keyword evidence="3" id="KW-1185">Reference proteome</keyword>
<dbReference type="SMART" id="SM00834">
    <property type="entry name" value="CxxC_CXXC_SSSS"/>
    <property type="match status" value="1"/>
</dbReference>
<dbReference type="Pfam" id="PF09723">
    <property type="entry name" value="Zn_ribbon_8"/>
    <property type="match status" value="1"/>
</dbReference>
<sequence>MPIFEYVCKTCGKTFEKLQLAGREETVTCTACGQEKVEKKVSAPFLPASVGKPANEDRSACCAKAPGNSGCPTGSCGM</sequence>
<feature type="domain" description="Putative regulatory protein FmdB zinc ribbon" evidence="1">
    <location>
        <begin position="1"/>
        <end position="42"/>
    </location>
</feature>
<dbReference type="Proteomes" id="UP000009234">
    <property type="component" value="Chromosome"/>
</dbReference>
<dbReference type="eggNOG" id="COG2331">
    <property type="taxonomic scope" value="Bacteria"/>
</dbReference>
<dbReference type="InterPro" id="IPR013429">
    <property type="entry name" value="Regulatory_FmdB_Zinc_ribbon"/>
</dbReference>
<reference evidence="3" key="1">
    <citation type="submission" date="2011-05" db="EMBL/GenBank/DDBJ databases">
        <title>Complete sequence of Desulfotomaculum ruminis DSM 2154.</title>
        <authorList>
            <person name="Lucas S."/>
            <person name="Copeland A."/>
            <person name="Lapidus A."/>
            <person name="Cheng J.-F."/>
            <person name="Goodwin L."/>
            <person name="Pitluck S."/>
            <person name="Lu M."/>
            <person name="Detter J.C."/>
            <person name="Han C."/>
            <person name="Tapia R."/>
            <person name="Land M."/>
            <person name="Hauser L."/>
            <person name="Kyrpides N."/>
            <person name="Ivanova N."/>
            <person name="Mikhailova N."/>
            <person name="Pagani I."/>
            <person name="Stams A.J.M."/>
            <person name="Plugge C.M."/>
            <person name="Muyzer G."/>
            <person name="Kuever J."/>
            <person name="Parshina S.N."/>
            <person name="Ivanova A.E."/>
            <person name="Nazina T.N."/>
            <person name="Brambilla E."/>
            <person name="Spring S."/>
            <person name="Klenk H.-P."/>
            <person name="Woyke T."/>
        </authorList>
    </citation>
    <scope>NUCLEOTIDE SEQUENCE [LARGE SCALE GENOMIC DNA]</scope>
    <source>
        <strain evidence="3">ATCC 23193 / DSM 2154 / NCIB 8452 / DL</strain>
    </source>
</reference>
<dbReference type="Gene3D" id="2.20.28.30">
    <property type="entry name" value="RNA polymerase ii, chain L"/>
    <property type="match status" value="1"/>
</dbReference>
<accession>F6DT17</accession>
<protein>
    <submittedName>
        <fullName evidence="2">Regulatory protein, FmdB family</fullName>
    </submittedName>
</protein>
<dbReference type="HOGENOM" id="CLU_136025_4_0_9"/>
<dbReference type="STRING" id="696281.Desru_2908"/>
<proteinExistence type="predicted"/>
<evidence type="ECO:0000313" key="2">
    <source>
        <dbReference type="EMBL" id="AEG61122.1"/>
    </source>
</evidence>
<dbReference type="KEGG" id="dru:Desru_2908"/>
<dbReference type="OrthoDB" id="9813321at2"/>
<evidence type="ECO:0000259" key="1">
    <source>
        <dbReference type="SMART" id="SM00834"/>
    </source>
</evidence>
<reference evidence="2 3" key="2">
    <citation type="journal article" date="2012" name="Stand. Genomic Sci.">
        <title>Complete genome sequence of the sulfate-reducing firmicute Desulfotomaculum ruminis type strain (DL(T)).</title>
        <authorList>
            <person name="Spring S."/>
            <person name="Visser M."/>
            <person name="Lu M."/>
            <person name="Copeland A."/>
            <person name="Lapidus A."/>
            <person name="Lucas S."/>
            <person name="Cheng J.F."/>
            <person name="Han C."/>
            <person name="Tapia R."/>
            <person name="Goodwin L.A."/>
            <person name="Pitluck S."/>
            <person name="Ivanova N."/>
            <person name="Land M."/>
            <person name="Hauser L."/>
            <person name="Larimer F."/>
            <person name="Rohde M."/>
            <person name="Goker M."/>
            <person name="Detter J.C."/>
            <person name="Kyrpides N.C."/>
            <person name="Woyke T."/>
            <person name="Schaap P.J."/>
            <person name="Plugge C.M."/>
            <person name="Muyzer G."/>
            <person name="Kuever J."/>
            <person name="Pereira I.A."/>
            <person name="Parshina S.N."/>
            <person name="Bernier-Latmani R."/>
            <person name="Stams A.J."/>
            <person name="Klenk H.P."/>
        </authorList>
    </citation>
    <scope>NUCLEOTIDE SEQUENCE [LARGE SCALE GENOMIC DNA]</scope>
    <source>
        <strain evidence="3">ATCC 23193 / DSM 2154 / NCIB 8452 / DL</strain>
    </source>
</reference>
<dbReference type="EMBL" id="CP002780">
    <property type="protein sequence ID" value="AEG61122.1"/>
    <property type="molecule type" value="Genomic_DNA"/>
</dbReference>
<gene>
    <name evidence="2" type="ordered locus">Desru_2908</name>
</gene>
<dbReference type="AlphaFoldDB" id="F6DT17"/>
<name>F6DT17_DESRL</name>